<evidence type="ECO:0000313" key="16">
    <source>
        <dbReference type="Proteomes" id="UP000038010"/>
    </source>
</evidence>
<protein>
    <submittedName>
        <fullName evidence="15">Leptomycin B resistance protein pmd1</fullName>
    </submittedName>
</protein>
<dbReference type="Pfam" id="PF00664">
    <property type="entry name" value="ABC_membrane"/>
    <property type="match status" value="2"/>
</dbReference>
<feature type="region of interest" description="Disordered" evidence="11">
    <location>
        <begin position="1"/>
        <end position="67"/>
    </location>
</feature>
<accession>A0A0N1P2C6</accession>
<evidence type="ECO:0000256" key="10">
    <source>
        <dbReference type="ARBA" id="ARBA00023180"/>
    </source>
</evidence>
<feature type="transmembrane region" description="Helical" evidence="12">
    <location>
        <begin position="1049"/>
        <end position="1073"/>
    </location>
</feature>
<keyword evidence="6" id="KW-0547">Nucleotide-binding</keyword>
<feature type="domain" description="ABC transporter" evidence="13">
    <location>
        <begin position="451"/>
        <end position="696"/>
    </location>
</feature>
<keyword evidence="9 12" id="KW-0472">Membrane</keyword>
<dbReference type="PROSITE" id="PS50929">
    <property type="entry name" value="ABC_TM1F"/>
    <property type="match status" value="2"/>
</dbReference>
<feature type="domain" description="ABC transporter" evidence="13">
    <location>
        <begin position="1113"/>
        <end position="1358"/>
    </location>
</feature>
<evidence type="ECO:0000256" key="6">
    <source>
        <dbReference type="ARBA" id="ARBA00022741"/>
    </source>
</evidence>
<comment type="similarity">
    <text evidence="2">Belongs to the ABC transporter superfamily. ABCB family. Multidrug resistance exporter (TC 3.A.1.201) subfamily.</text>
</comment>
<dbReference type="GO" id="GO:0005524">
    <property type="term" value="F:ATP binding"/>
    <property type="evidence" value="ECO:0007669"/>
    <property type="project" value="UniProtKB-KW"/>
</dbReference>
<dbReference type="EMBL" id="LFJN01000007">
    <property type="protein sequence ID" value="KPI42215.1"/>
    <property type="molecule type" value="Genomic_DNA"/>
</dbReference>
<evidence type="ECO:0000256" key="3">
    <source>
        <dbReference type="ARBA" id="ARBA00022448"/>
    </source>
</evidence>
<dbReference type="PANTHER" id="PTHR43394">
    <property type="entry name" value="ATP-DEPENDENT PERMEASE MDL1, MITOCHONDRIAL"/>
    <property type="match status" value="1"/>
</dbReference>
<dbReference type="InterPro" id="IPR003439">
    <property type="entry name" value="ABC_transporter-like_ATP-bd"/>
</dbReference>
<sequence>MDPKGGLPEGLGEIEKNADEQQREELGLDTQQEKDTVPTDEKSAPIVSPTEKVPPSPTSSSDGRPDLRKFDSEILIKRDVLEGDAALAHLPEAERMVLKRQLDAPDIKVTYKMLYRYATKWDKVFLVIACLTAIAGGAVMPLMTVVFGNLSGTFQSFTLGDIADTFKSTLNRYVLYFVYLAVGEFVLIYISTVLFIYIGEHITSKVRNQYLKAILRQNIGFFDKLGAGEVTTRITADTNLIQEAISEKVGLTLTGVASFFAAFVIGFVKFWKLTLICMATVVAIVVTMGVGGRFMTGWNKKSLHAYAVGGTVAEEVLGSIRNAVAFGTQDRLAKQYDVHLHEARRWGFRSKSTLACMIGCLLCFIFLNYGLAFWMGSRFLTDGETTLSSILTIILAVMIGAFSFGNVGPNIQHFIAGVAAAHKIYSTIDRTSPLDPTLETGETLDNVQGTIELRNVKHIYPSRPEVVVMEDVSLVVPAGQVTALVGASGSGKSTIVGLVERFYDPVGGEVLLDGHKISDLNLRWLRRQIALVQQEPVLFSQSIKQNIMNGLIGSRFDDETEEQQMERVIRAAKMANAHDFISSLPDGYETHVGERGFLLSGGQKQRVAIARAVVSDPKILLLDEATSALDTKSEGVVQRALDEAAKGRTTIVIAHRLSTIRDADNIVVMQTGRIIEQGTHDELLVKKQAYYNLVSAQRIGDDKEEEDEESLGEQSEHLSRVVSTKSGAANSMVDPEDEKLALGRTKSQKSVSSKILEGKDTNKEIKYSLWTLIKFMASFNRKEWWIMCIGFFFTFIAGANQPVQGIFFAKSIIALTQPLPEFRDKIRSDVSFWALMYLMLGLVTLVAMWTQGIAFAWCSEILIHRARDRAFRSMLRQDIAFFDEEENSTGALTSFLSTETTHLASLSGATLGTLISCSTTLILAVVIALSIGWKLALVCMCALPIILGTGFFRFWTLAKFSRDAQKAYKKSAGYACEHTNAIRTVASLTTEAEIFDDYCEQLNRQLKTSLRSNLRNSALYAASQSAMFLAFALGFWYGGTLLYRGEYTMFQFFIVFSEIIFGAQSAGTVFSFAGDMSKAKNAAAELKQLLDREPTIDPWSDGGDKIDHVEGHIEFRDAHFRYPTRPDVPVLRGLDLVVKPGQYIALVGASGCGKSTTIALMERFYDPLAGGVYVDGHEISGLNLNDYRSHIALVSQEPTLYQGTIKENILLGQADQVSADEPIPVSDERIIRACKDANIYDFIISLPDGFSTAVGAKAALLSGGQKQRIAIARALLRDPKILLLDEATSALDSESEKVVQAALDAAAKGRTTIAVAHRLSTIQKADVIYVIEKGVVKERGTHSELMALKGRYREMVGMQSLERHH</sequence>
<feature type="transmembrane region" description="Helical" evidence="12">
    <location>
        <begin position="387"/>
        <end position="405"/>
    </location>
</feature>
<feature type="region of interest" description="Disordered" evidence="11">
    <location>
        <begin position="702"/>
        <end position="731"/>
    </location>
</feature>
<dbReference type="FunFam" id="1.20.1560.10:FF:000102">
    <property type="entry name" value="ABC multidrug transporter Mdr1"/>
    <property type="match status" value="1"/>
</dbReference>
<dbReference type="FunFam" id="3.40.50.300:FF:000251">
    <property type="entry name" value="ABC transporter B family member 19"/>
    <property type="match status" value="1"/>
</dbReference>
<reference evidence="15 16" key="1">
    <citation type="submission" date="2015-06" db="EMBL/GenBank/DDBJ databases">
        <title>Draft genome of the ant-associated black yeast Phialophora attae CBS 131958.</title>
        <authorList>
            <person name="Moreno L.F."/>
            <person name="Stielow B.J."/>
            <person name="de Hoog S."/>
            <person name="Vicente V.A."/>
            <person name="Weiss V.A."/>
            <person name="de Vries M."/>
            <person name="Cruz L.M."/>
            <person name="Souza E.M."/>
        </authorList>
    </citation>
    <scope>NUCLEOTIDE SEQUENCE [LARGE SCALE GENOMIC DNA]</scope>
    <source>
        <strain evidence="15 16">CBS 131958</strain>
    </source>
</reference>
<dbReference type="SMART" id="SM00382">
    <property type="entry name" value="AAA"/>
    <property type="match status" value="2"/>
</dbReference>
<name>A0A0N1P2C6_9EURO</name>
<evidence type="ECO:0000256" key="2">
    <source>
        <dbReference type="ARBA" id="ARBA00007577"/>
    </source>
</evidence>
<gene>
    <name evidence="15" type="ORF">AB675_9815</name>
</gene>
<dbReference type="InterPro" id="IPR027417">
    <property type="entry name" value="P-loop_NTPase"/>
</dbReference>
<dbReference type="VEuPathDB" id="FungiDB:AB675_9815"/>
<dbReference type="InterPro" id="IPR039421">
    <property type="entry name" value="Type_1_exporter"/>
</dbReference>
<evidence type="ECO:0000256" key="7">
    <source>
        <dbReference type="ARBA" id="ARBA00022840"/>
    </source>
</evidence>
<keyword evidence="4 12" id="KW-0812">Transmembrane</keyword>
<keyword evidence="16" id="KW-1185">Reference proteome</keyword>
<dbReference type="GO" id="GO:0005743">
    <property type="term" value="C:mitochondrial inner membrane"/>
    <property type="evidence" value="ECO:0007669"/>
    <property type="project" value="TreeGrafter"/>
</dbReference>
<dbReference type="Gene3D" id="3.40.50.300">
    <property type="entry name" value="P-loop containing nucleotide triphosphate hydrolases"/>
    <property type="match status" value="2"/>
</dbReference>
<dbReference type="InterPro" id="IPR017871">
    <property type="entry name" value="ABC_transporter-like_CS"/>
</dbReference>
<keyword evidence="8 12" id="KW-1133">Transmembrane helix</keyword>
<dbReference type="OrthoDB" id="6500128at2759"/>
<dbReference type="Proteomes" id="UP000038010">
    <property type="component" value="Unassembled WGS sequence"/>
</dbReference>
<evidence type="ECO:0000256" key="5">
    <source>
        <dbReference type="ARBA" id="ARBA00022737"/>
    </source>
</evidence>
<dbReference type="InterPro" id="IPR011527">
    <property type="entry name" value="ABC1_TM_dom"/>
</dbReference>
<comment type="caution">
    <text evidence="15">The sequence shown here is derived from an EMBL/GenBank/DDBJ whole genome shotgun (WGS) entry which is preliminary data.</text>
</comment>
<keyword evidence="10" id="KW-0325">Glycoprotein</keyword>
<feature type="transmembrane region" description="Helical" evidence="12">
    <location>
        <begin position="833"/>
        <end position="857"/>
    </location>
</feature>
<feature type="domain" description="ABC transmembrane type-1" evidence="14">
    <location>
        <begin position="127"/>
        <end position="416"/>
    </location>
</feature>
<evidence type="ECO:0000259" key="13">
    <source>
        <dbReference type="PROSITE" id="PS50893"/>
    </source>
</evidence>
<feature type="compositionally biased region" description="Acidic residues" evidence="11">
    <location>
        <begin position="702"/>
        <end position="711"/>
    </location>
</feature>
<evidence type="ECO:0000256" key="4">
    <source>
        <dbReference type="ARBA" id="ARBA00022692"/>
    </source>
</evidence>
<dbReference type="SUPFAM" id="SSF52540">
    <property type="entry name" value="P-loop containing nucleoside triphosphate hydrolases"/>
    <property type="match status" value="2"/>
</dbReference>
<feature type="transmembrane region" description="Helical" evidence="12">
    <location>
        <begin position="354"/>
        <end position="375"/>
    </location>
</feature>
<organism evidence="15 16">
    <name type="scientific">Cyphellophora attinorum</name>
    <dbReference type="NCBI Taxonomy" id="1664694"/>
    <lineage>
        <taxon>Eukaryota</taxon>
        <taxon>Fungi</taxon>
        <taxon>Dikarya</taxon>
        <taxon>Ascomycota</taxon>
        <taxon>Pezizomycotina</taxon>
        <taxon>Eurotiomycetes</taxon>
        <taxon>Chaetothyriomycetidae</taxon>
        <taxon>Chaetothyriales</taxon>
        <taxon>Cyphellophoraceae</taxon>
        <taxon>Cyphellophora</taxon>
    </lineage>
</organism>
<feature type="transmembrane region" description="Helical" evidence="12">
    <location>
        <begin position="935"/>
        <end position="956"/>
    </location>
</feature>
<feature type="transmembrane region" description="Helical" evidence="12">
    <location>
        <begin position="273"/>
        <end position="294"/>
    </location>
</feature>
<evidence type="ECO:0000256" key="11">
    <source>
        <dbReference type="SAM" id="MobiDB-lite"/>
    </source>
</evidence>
<dbReference type="CDD" id="cd18578">
    <property type="entry name" value="ABC_6TM_Pgp_ABCB1_D2_like"/>
    <property type="match status" value="1"/>
</dbReference>
<dbReference type="GeneID" id="28742263"/>
<dbReference type="CDD" id="cd03249">
    <property type="entry name" value="ABC_MTABC3_MDL1_MDL2"/>
    <property type="match status" value="2"/>
</dbReference>
<dbReference type="Pfam" id="PF00005">
    <property type="entry name" value="ABC_tran"/>
    <property type="match status" value="2"/>
</dbReference>
<dbReference type="GO" id="GO:0015421">
    <property type="term" value="F:ABC-type oligopeptide transporter activity"/>
    <property type="evidence" value="ECO:0007669"/>
    <property type="project" value="TreeGrafter"/>
</dbReference>
<dbReference type="CDD" id="cd18577">
    <property type="entry name" value="ABC_6TM_Pgp_ABCB1_D1_like"/>
    <property type="match status" value="1"/>
</dbReference>
<dbReference type="STRING" id="1664694.A0A0N1P2C6"/>
<feature type="domain" description="ABC transmembrane type-1" evidence="14">
    <location>
        <begin position="789"/>
        <end position="1078"/>
    </location>
</feature>
<feature type="transmembrane region" description="Helical" evidence="12">
    <location>
        <begin position="173"/>
        <end position="198"/>
    </location>
</feature>
<comment type="subcellular location">
    <subcellularLocation>
        <location evidence="1">Cell membrane</location>
        <topology evidence="1">Multi-pass membrane protein</topology>
    </subcellularLocation>
</comment>
<feature type="transmembrane region" description="Helical" evidence="12">
    <location>
        <begin position="1017"/>
        <end position="1037"/>
    </location>
</feature>
<keyword evidence="7" id="KW-0067">ATP-binding</keyword>
<evidence type="ECO:0000259" key="14">
    <source>
        <dbReference type="PROSITE" id="PS50929"/>
    </source>
</evidence>
<proteinExistence type="inferred from homology"/>
<dbReference type="InterPro" id="IPR003593">
    <property type="entry name" value="AAA+_ATPase"/>
</dbReference>
<keyword evidence="5" id="KW-0677">Repeat</keyword>
<dbReference type="GO" id="GO:0005886">
    <property type="term" value="C:plasma membrane"/>
    <property type="evidence" value="ECO:0007669"/>
    <property type="project" value="UniProtKB-SubCell"/>
</dbReference>
<evidence type="ECO:0000256" key="12">
    <source>
        <dbReference type="SAM" id="Phobius"/>
    </source>
</evidence>
<keyword evidence="3" id="KW-0813">Transport</keyword>
<dbReference type="Gene3D" id="1.20.1560.10">
    <property type="entry name" value="ABC transporter type 1, transmembrane domain"/>
    <property type="match status" value="1"/>
</dbReference>
<feature type="transmembrane region" description="Helical" evidence="12">
    <location>
        <begin position="249"/>
        <end position="267"/>
    </location>
</feature>
<feature type="transmembrane region" description="Helical" evidence="12">
    <location>
        <begin position="903"/>
        <end position="929"/>
    </location>
</feature>
<feature type="compositionally biased region" description="Basic and acidic residues" evidence="11">
    <location>
        <begin position="13"/>
        <end position="43"/>
    </location>
</feature>
<dbReference type="GO" id="GO:0090374">
    <property type="term" value="P:oligopeptide export from mitochondrion"/>
    <property type="evidence" value="ECO:0007669"/>
    <property type="project" value="TreeGrafter"/>
</dbReference>
<dbReference type="GO" id="GO:0016887">
    <property type="term" value="F:ATP hydrolysis activity"/>
    <property type="evidence" value="ECO:0007669"/>
    <property type="project" value="InterPro"/>
</dbReference>
<dbReference type="FunFam" id="1.20.1560.10:FF:000009">
    <property type="entry name" value="ABC transporter B family member 1"/>
    <property type="match status" value="1"/>
</dbReference>
<dbReference type="FunFam" id="3.40.50.300:FF:000913">
    <property type="entry name" value="ABC multidrug transporter SitT"/>
    <property type="match status" value="1"/>
</dbReference>
<evidence type="ECO:0000256" key="1">
    <source>
        <dbReference type="ARBA" id="ARBA00004651"/>
    </source>
</evidence>
<dbReference type="PANTHER" id="PTHR43394:SF11">
    <property type="entry name" value="ATP-BINDING CASSETTE TRANSPORTER"/>
    <property type="match status" value="1"/>
</dbReference>
<dbReference type="InterPro" id="IPR036640">
    <property type="entry name" value="ABC1_TM_sf"/>
</dbReference>
<dbReference type="PROSITE" id="PS00211">
    <property type="entry name" value="ABC_TRANSPORTER_1"/>
    <property type="match status" value="2"/>
</dbReference>
<feature type="transmembrane region" description="Helical" evidence="12">
    <location>
        <begin position="784"/>
        <end position="813"/>
    </location>
</feature>
<evidence type="ECO:0000256" key="9">
    <source>
        <dbReference type="ARBA" id="ARBA00023136"/>
    </source>
</evidence>
<evidence type="ECO:0000313" key="15">
    <source>
        <dbReference type="EMBL" id="KPI42215.1"/>
    </source>
</evidence>
<dbReference type="RefSeq" id="XP_018002178.1">
    <property type="nucleotide sequence ID" value="XM_018150383.1"/>
</dbReference>
<feature type="transmembrane region" description="Helical" evidence="12">
    <location>
        <begin position="124"/>
        <end position="147"/>
    </location>
</feature>
<dbReference type="SUPFAM" id="SSF90123">
    <property type="entry name" value="ABC transporter transmembrane region"/>
    <property type="match status" value="2"/>
</dbReference>
<dbReference type="PROSITE" id="PS50893">
    <property type="entry name" value="ABC_TRANSPORTER_2"/>
    <property type="match status" value="2"/>
</dbReference>
<evidence type="ECO:0000256" key="8">
    <source>
        <dbReference type="ARBA" id="ARBA00022989"/>
    </source>
</evidence>